<dbReference type="Gene3D" id="3.30.450.20">
    <property type="entry name" value="PAS domain"/>
    <property type="match status" value="1"/>
</dbReference>
<evidence type="ECO:0000256" key="9">
    <source>
        <dbReference type="ARBA" id="ARBA00022737"/>
    </source>
</evidence>
<dbReference type="InterPro" id="IPR003594">
    <property type="entry name" value="HATPase_dom"/>
</dbReference>
<sequence length="679" mass="77676">MLRLLLVDDNVDDHFLIARELQREFSELQLEAVTETTNLVQILERGKFDLVITDYRLRWSDGLTVLREIKAHNPDCPVIMFTDSGNQEVAVEAMKSGLDDYLTKSPKHYSQLPMVVRSVLDRVQHTTEQKLMEDALHQSEERLRLALSAAQMGIWDWDFQTNQTTWTENNERIFGLSPGSFNGTYEAFFELVHPDDRNMVNQAISRSLEQRSNYRLEHRIVRPDGSTRWIVSNGEVLLDKTGHPVRFVGTTIDITERKEAELGLQQLTATLEQQVRERTARLEQTLEFEATLRRITDKVRDSLDESQILQTAVQELGIGLGINSCNAALYDLDKGISTICYEYNPSLFPMKGHISHLSEFPEIYQPLLRGELMQFCNLINNPFRGRVSMLACPMFIEHEVLGDLWLVVDKEYGFKKQELRLVQQVANHCAIALRQARLYQAAQAQVEELEKLNQLKDDFLSTVSHELRTPVSNMKMAIRMLKLMPNGERADRYWKILETECDREAMLVNDLLDLQQLETSSNFDISIESVCLQEWLPSVIAPFKARAQEHQQQLTIDISSDLPLLVVEPNRLERVLAELLNNACKYTPGKGGIVFKVCRNAASHLIQFTVQNQAEIPETELPHIFEKFYRIPNADPWKQGGTGLGLALVKKLVEQMGGEIAVKSQNGWTAFEVNLQHSG</sequence>
<dbReference type="PROSITE" id="PS50112">
    <property type="entry name" value="PAS"/>
    <property type="match status" value="1"/>
</dbReference>
<evidence type="ECO:0000256" key="6">
    <source>
        <dbReference type="ARBA" id="ARBA00022553"/>
    </source>
</evidence>
<evidence type="ECO:0000256" key="4">
    <source>
        <dbReference type="ARBA" id="ARBA00022475"/>
    </source>
</evidence>
<dbReference type="InterPro" id="IPR036890">
    <property type="entry name" value="HATPase_C_sf"/>
</dbReference>
<keyword evidence="13" id="KW-0902">Two-component regulatory system</keyword>
<comment type="caution">
    <text evidence="20">The sequence shown here is derived from an EMBL/GenBank/DDBJ whole genome shotgun (WGS) entry which is preliminary data.</text>
</comment>
<keyword evidence="8" id="KW-0812">Transmembrane</keyword>
<dbReference type="FunFam" id="2.10.70.100:FF:000001">
    <property type="entry name" value="Sensory transduction histidine kinase"/>
    <property type="match status" value="1"/>
</dbReference>
<dbReference type="NCBIfam" id="TIGR00229">
    <property type="entry name" value="sensory_box"/>
    <property type="match status" value="1"/>
</dbReference>
<dbReference type="SUPFAM" id="SSF47384">
    <property type="entry name" value="Homodimeric domain of signal transducing histidine kinase"/>
    <property type="match status" value="1"/>
</dbReference>
<dbReference type="Pfam" id="PF00512">
    <property type="entry name" value="HisKA"/>
    <property type="match status" value="1"/>
</dbReference>
<evidence type="ECO:0000259" key="18">
    <source>
        <dbReference type="PROSITE" id="PS50112"/>
    </source>
</evidence>
<dbReference type="SMART" id="SM00065">
    <property type="entry name" value="GAF"/>
    <property type="match status" value="1"/>
</dbReference>
<dbReference type="SMART" id="SM00086">
    <property type="entry name" value="PAC"/>
    <property type="match status" value="1"/>
</dbReference>
<dbReference type="SUPFAM" id="SSF55874">
    <property type="entry name" value="ATPase domain of HSP90 chaperone/DNA topoisomerase II/histidine kinase"/>
    <property type="match status" value="1"/>
</dbReference>
<keyword evidence="12" id="KW-1133">Transmembrane helix</keyword>
<dbReference type="Gene3D" id="1.10.287.130">
    <property type="match status" value="1"/>
</dbReference>
<comment type="subcellular location">
    <subcellularLocation>
        <location evidence="2">Cell inner membrane</location>
        <topology evidence="2">Multi-pass membrane protein</topology>
    </subcellularLocation>
</comment>
<comment type="catalytic activity">
    <reaction evidence="1">
        <text>ATP + protein L-histidine = ADP + protein N-phospho-L-histidine.</text>
        <dbReference type="EC" id="2.7.13.3"/>
    </reaction>
</comment>
<dbReference type="InterPro" id="IPR000014">
    <property type="entry name" value="PAS"/>
</dbReference>
<keyword evidence="7" id="KW-0808">Transferase</keyword>
<evidence type="ECO:0000256" key="14">
    <source>
        <dbReference type="ARBA" id="ARBA00023136"/>
    </source>
</evidence>
<evidence type="ECO:0000256" key="2">
    <source>
        <dbReference type="ARBA" id="ARBA00004429"/>
    </source>
</evidence>
<dbReference type="CDD" id="cd00130">
    <property type="entry name" value="PAS"/>
    <property type="match status" value="1"/>
</dbReference>
<dbReference type="Gene3D" id="3.30.450.40">
    <property type="match status" value="1"/>
</dbReference>
<dbReference type="SMART" id="SM00388">
    <property type="entry name" value="HisKA"/>
    <property type="match status" value="1"/>
</dbReference>
<proteinExistence type="predicted"/>
<reference evidence="20" key="1">
    <citation type="journal article" date="2020" name="mSystems">
        <title>Genome- and Community-Level Interaction Insights into Carbon Utilization and Element Cycling Functions of Hydrothermarchaeota in Hydrothermal Sediment.</title>
        <authorList>
            <person name="Zhou Z."/>
            <person name="Liu Y."/>
            <person name="Xu W."/>
            <person name="Pan J."/>
            <person name="Luo Z.H."/>
            <person name="Li M."/>
        </authorList>
    </citation>
    <scope>NUCLEOTIDE SEQUENCE [LARGE SCALE GENOMIC DNA]</scope>
    <source>
        <strain evidence="20">SpSt-418</strain>
    </source>
</reference>
<feature type="modified residue" description="4-aspartylphosphate" evidence="15">
    <location>
        <position position="54"/>
    </location>
</feature>
<gene>
    <name evidence="20" type="ORF">ENR64_09150</name>
</gene>
<dbReference type="SMART" id="SM00448">
    <property type="entry name" value="REC"/>
    <property type="match status" value="1"/>
</dbReference>
<dbReference type="InterPro" id="IPR013655">
    <property type="entry name" value="PAS_fold_3"/>
</dbReference>
<dbReference type="GO" id="GO:0005886">
    <property type="term" value="C:plasma membrane"/>
    <property type="evidence" value="ECO:0007669"/>
    <property type="project" value="UniProtKB-SubCell"/>
</dbReference>
<organism evidence="20">
    <name type="scientific">Oscillatoriales cyanobacterium SpSt-418</name>
    <dbReference type="NCBI Taxonomy" id="2282169"/>
    <lineage>
        <taxon>Bacteria</taxon>
        <taxon>Bacillati</taxon>
        <taxon>Cyanobacteriota</taxon>
        <taxon>Cyanophyceae</taxon>
        <taxon>Oscillatoriophycideae</taxon>
        <taxon>Oscillatoriales</taxon>
    </lineage>
</organism>
<evidence type="ECO:0000256" key="3">
    <source>
        <dbReference type="ARBA" id="ARBA00012438"/>
    </source>
</evidence>
<dbReference type="SMART" id="SM00091">
    <property type="entry name" value="PAS"/>
    <property type="match status" value="1"/>
</dbReference>
<dbReference type="PROSITE" id="PS50109">
    <property type="entry name" value="HIS_KIN"/>
    <property type="match status" value="1"/>
</dbReference>
<dbReference type="InterPro" id="IPR029016">
    <property type="entry name" value="GAF-like_dom_sf"/>
</dbReference>
<keyword evidence="9" id="KW-0677">Repeat</keyword>
<dbReference type="SUPFAM" id="SSF52172">
    <property type="entry name" value="CheY-like"/>
    <property type="match status" value="1"/>
</dbReference>
<keyword evidence="5" id="KW-0997">Cell inner membrane</keyword>
<dbReference type="EMBL" id="DSRU01000123">
    <property type="protein sequence ID" value="HFM97917.1"/>
    <property type="molecule type" value="Genomic_DNA"/>
</dbReference>
<evidence type="ECO:0000256" key="1">
    <source>
        <dbReference type="ARBA" id="ARBA00000085"/>
    </source>
</evidence>
<dbReference type="SMART" id="SM00387">
    <property type="entry name" value="HATPase_c"/>
    <property type="match status" value="1"/>
</dbReference>
<evidence type="ECO:0000256" key="5">
    <source>
        <dbReference type="ARBA" id="ARBA00022519"/>
    </source>
</evidence>
<feature type="domain" description="Histidine kinase" evidence="16">
    <location>
        <begin position="462"/>
        <end position="679"/>
    </location>
</feature>
<dbReference type="InterPro" id="IPR001789">
    <property type="entry name" value="Sig_transdc_resp-reg_receiver"/>
</dbReference>
<evidence type="ECO:0000313" key="20">
    <source>
        <dbReference type="EMBL" id="HFM97917.1"/>
    </source>
</evidence>
<feature type="domain" description="Response regulatory" evidence="17">
    <location>
        <begin position="3"/>
        <end position="119"/>
    </location>
</feature>
<dbReference type="Pfam" id="PF08447">
    <property type="entry name" value="PAS_3"/>
    <property type="match status" value="1"/>
</dbReference>
<keyword evidence="11" id="KW-0418">Kinase</keyword>
<dbReference type="AlphaFoldDB" id="A0A7C3PN37"/>
<dbReference type="SUPFAM" id="SSF55785">
    <property type="entry name" value="PYP-like sensor domain (PAS domain)"/>
    <property type="match status" value="1"/>
</dbReference>
<keyword evidence="10" id="KW-0547">Nucleotide-binding</keyword>
<feature type="domain" description="PAC" evidence="19">
    <location>
        <begin position="214"/>
        <end position="266"/>
    </location>
</feature>
<evidence type="ECO:0000259" key="16">
    <source>
        <dbReference type="PROSITE" id="PS50109"/>
    </source>
</evidence>
<dbReference type="InterPro" id="IPR011006">
    <property type="entry name" value="CheY-like_superfamily"/>
</dbReference>
<evidence type="ECO:0000256" key="7">
    <source>
        <dbReference type="ARBA" id="ARBA00022679"/>
    </source>
</evidence>
<evidence type="ECO:0000256" key="15">
    <source>
        <dbReference type="PROSITE-ProRule" id="PRU00169"/>
    </source>
</evidence>
<dbReference type="InterPro" id="IPR005467">
    <property type="entry name" value="His_kinase_dom"/>
</dbReference>
<feature type="domain" description="PAS" evidence="18">
    <location>
        <begin position="139"/>
        <end position="211"/>
    </location>
</feature>
<dbReference type="CDD" id="cd00156">
    <property type="entry name" value="REC"/>
    <property type="match status" value="1"/>
</dbReference>
<keyword evidence="6 15" id="KW-0597">Phosphoprotein</keyword>
<dbReference type="PROSITE" id="PS50113">
    <property type="entry name" value="PAC"/>
    <property type="match status" value="1"/>
</dbReference>
<accession>A0A7C3PN37</accession>
<dbReference type="Gene3D" id="3.30.565.10">
    <property type="entry name" value="Histidine kinase-like ATPase, C-terminal domain"/>
    <property type="match status" value="1"/>
</dbReference>
<dbReference type="GO" id="GO:0000155">
    <property type="term" value="F:phosphorelay sensor kinase activity"/>
    <property type="evidence" value="ECO:0007669"/>
    <property type="project" value="InterPro"/>
</dbReference>
<dbReference type="InterPro" id="IPR000700">
    <property type="entry name" value="PAS-assoc_C"/>
</dbReference>
<dbReference type="Gene3D" id="2.10.70.100">
    <property type="match status" value="1"/>
</dbReference>
<dbReference type="GO" id="GO:0000166">
    <property type="term" value="F:nucleotide binding"/>
    <property type="evidence" value="ECO:0007669"/>
    <property type="project" value="UniProtKB-KW"/>
</dbReference>
<dbReference type="InterPro" id="IPR036097">
    <property type="entry name" value="HisK_dim/P_sf"/>
</dbReference>
<dbReference type="Pfam" id="PF00072">
    <property type="entry name" value="Response_reg"/>
    <property type="match status" value="1"/>
</dbReference>
<dbReference type="InterPro" id="IPR001610">
    <property type="entry name" value="PAC"/>
</dbReference>
<dbReference type="PANTHER" id="PTHR43547">
    <property type="entry name" value="TWO-COMPONENT HISTIDINE KINASE"/>
    <property type="match status" value="1"/>
</dbReference>
<dbReference type="SUPFAM" id="SSF55781">
    <property type="entry name" value="GAF domain-like"/>
    <property type="match status" value="1"/>
</dbReference>
<keyword evidence="14" id="KW-0472">Membrane</keyword>
<evidence type="ECO:0000259" key="19">
    <source>
        <dbReference type="PROSITE" id="PS50113"/>
    </source>
</evidence>
<dbReference type="Gene3D" id="3.40.50.2300">
    <property type="match status" value="1"/>
</dbReference>
<dbReference type="InterPro" id="IPR035965">
    <property type="entry name" value="PAS-like_dom_sf"/>
</dbReference>
<protein>
    <recommendedName>
        <fullName evidence="3">histidine kinase</fullName>
        <ecNumber evidence="3">2.7.13.3</ecNumber>
    </recommendedName>
</protein>
<evidence type="ECO:0000256" key="10">
    <source>
        <dbReference type="ARBA" id="ARBA00022741"/>
    </source>
</evidence>
<dbReference type="Pfam" id="PF01590">
    <property type="entry name" value="GAF"/>
    <property type="match status" value="1"/>
</dbReference>
<keyword evidence="4" id="KW-1003">Cell membrane</keyword>
<evidence type="ECO:0000256" key="8">
    <source>
        <dbReference type="ARBA" id="ARBA00022692"/>
    </source>
</evidence>
<name>A0A7C3PN37_9CYAN</name>
<dbReference type="PRINTS" id="PR00344">
    <property type="entry name" value="BCTRLSENSOR"/>
</dbReference>
<dbReference type="PROSITE" id="PS50110">
    <property type="entry name" value="RESPONSE_REGULATORY"/>
    <property type="match status" value="1"/>
</dbReference>
<evidence type="ECO:0000256" key="12">
    <source>
        <dbReference type="ARBA" id="ARBA00022989"/>
    </source>
</evidence>
<evidence type="ECO:0000256" key="11">
    <source>
        <dbReference type="ARBA" id="ARBA00022777"/>
    </source>
</evidence>
<dbReference type="InterPro" id="IPR004358">
    <property type="entry name" value="Sig_transdc_His_kin-like_C"/>
</dbReference>
<evidence type="ECO:0000256" key="13">
    <source>
        <dbReference type="ARBA" id="ARBA00023012"/>
    </source>
</evidence>
<dbReference type="InterPro" id="IPR003661">
    <property type="entry name" value="HisK_dim/P_dom"/>
</dbReference>
<dbReference type="PANTHER" id="PTHR43547:SF2">
    <property type="entry name" value="HYBRID SIGNAL TRANSDUCTION HISTIDINE KINASE C"/>
    <property type="match status" value="1"/>
</dbReference>
<dbReference type="EC" id="2.7.13.3" evidence="3"/>
<dbReference type="CDD" id="cd00075">
    <property type="entry name" value="HATPase"/>
    <property type="match status" value="1"/>
</dbReference>
<evidence type="ECO:0000259" key="17">
    <source>
        <dbReference type="PROSITE" id="PS50110"/>
    </source>
</evidence>
<dbReference type="Pfam" id="PF02518">
    <property type="entry name" value="HATPase_c"/>
    <property type="match status" value="1"/>
</dbReference>
<dbReference type="InterPro" id="IPR003018">
    <property type="entry name" value="GAF"/>
</dbReference>
<dbReference type="CDD" id="cd00082">
    <property type="entry name" value="HisKA"/>
    <property type="match status" value="1"/>
</dbReference>